<gene>
    <name evidence="2" type="ORF">STSP_24950</name>
</gene>
<organism evidence="2 3">
    <name type="scientific">Streptomyces jeddahensis</name>
    <dbReference type="NCBI Taxonomy" id="1716141"/>
    <lineage>
        <taxon>Bacteria</taxon>
        <taxon>Bacillati</taxon>
        <taxon>Actinomycetota</taxon>
        <taxon>Actinomycetes</taxon>
        <taxon>Kitasatosporales</taxon>
        <taxon>Streptomycetaceae</taxon>
        <taxon>Streptomyces</taxon>
    </lineage>
</organism>
<proteinExistence type="predicted"/>
<reference evidence="2 3" key="1">
    <citation type="submission" date="2015-12" db="EMBL/GenBank/DDBJ databases">
        <title>Genome sequence of Streptomyces sp. G25.</title>
        <authorList>
            <person name="Poehlein A."/>
            <person name="Roettig A."/>
            <person name="Hiessl S."/>
            <person name="Hauschild P."/>
            <person name="Schauer J."/>
            <person name="Madkour M.H."/>
            <person name="Al-Ansari A.M."/>
            <person name="Almakishah N.H."/>
            <person name="Steinbuechel A."/>
            <person name="Daniel R."/>
        </authorList>
    </citation>
    <scope>NUCLEOTIDE SEQUENCE [LARGE SCALE GENOMIC DNA]</scope>
    <source>
        <strain evidence="3">G25(2015)</strain>
    </source>
</reference>
<accession>A0A177HU44</accession>
<evidence type="ECO:0000313" key="3">
    <source>
        <dbReference type="Proteomes" id="UP000077381"/>
    </source>
</evidence>
<dbReference type="PATRIC" id="fig|1716141.3.peg.2631"/>
<comment type="caution">
    <text evidence="2">The sequence shown here is derived from an EMBL/GenBank/DDBJ whole genome shotgun (WGS) entry which is preliminary data.</text>
</comment>
<name>A0A177HU44_9ACTN</name>
<feature type="compositionally biased region" description="Low complexity" evidence="1">
    <location>
        <begin position="50"/>
        <end position="65"/>
    </location>
</feature>
<dbReference type="EMBL" id="LOHS01000070">
    <property type="protein sequence ID" value="OAH14047.1"/>
    <property type="molecule type" value="Genomic_DNA"/>
</dbReference>
<dbReference type="STRING" id="1716141.STSP_24950"/>
<evidence type="ECO:0000256" key="1">
    <source>
        <dbReference type="SAM" id="MobiDB-lite"/>
    </source>
</evidence>
<keyword evidence="3" id="KW-1185">Reference proteome</keyword>
<feature type="region of interest" description="Disordered" evidence="1">
    <location>
        <begin position="39"/>
        <end position="65"/>
    </location>
</feature>
<dbReference type="AlphaFoldDB" id="A0A177HU44"/>
<evidence type="ECO:0000313" key="2">
    <source>
        <dbReference type="EMBL" id="OAH14047.1"/>
    </source>
</evidence>
<sequence>MTVHLGRRLYAVRSPLAFRPDFVVHSSATYPKYPLISASRHSPQARLNTPARLSPASRSASMRAARPWTTAKRLLLLLPLPVPTPARKAIRALRSPR</sequence>
<protein>
    <submittedName>
        <fullName evidence="2">Uncharacterized protein</fullName>
    </submittedName>
</protein>
<dbReference type="Proteomes" id="UP000077381">
    <property type="component" value="Unassembled WGS sequence"/>
</dbReference>